<gene>
    <name evidence="2" type="ORF">EFY79_15060</name>
</gene>
<accession>A0A3M9N9M8</accession>
<feature type="domain" description="DUF2383" evidence="1">
    <location>
        <begin position="8"/>
        <end position="117"/>
    </location>
</feature>
<dbReference type="NCBIfam" id="TIGR02284">
    <property type="entry name" value="PA2169 family four-helix-bundle protein"/>
    <property type="match status" value="1"/>
</dbReference>
<dbReference type="InterPro" id="IPR016920">
    <property type="entry name" value="UCP029477"/>
</dbReference>
<keyword evidence="3" id="KW-1185">Reference proteome</keyword>
<dbReference type="AlphaFoldDB" id="A0A3M9N9M8"/>
<dbReference type="InterPro" id="IPR019052">
    <property type="entry name" value="DUF2383"/>
</dbReference>
<name>A0A3M9N9M8_9BACT</name>
<dbReference type="OrthoDB" id="282393at2"/>
<evidence type="ECO:0000313" key="3">
    <source>
        <dbReference type="Proteomes" id="UP000267223"/>
    </source>
</evidence>
<dbReference type="EMBL" id="RJJR01000013">
    <property type="protein sequence ID" value="RNI34499.1"/>
    <property type="molecule type" value="Genomic_DNA"/>
</dbReference>
<dbReference type="InterPro" id="IPR012347">
    <property type="entry name" value="Ferritin-like"/>
</dbReference>
<proteinExistence type="predicted"/>
<dbReference type="PIRSF" id="PIRSF029477">
    <property type="entry name" value="UCP029477"/>
    <property type="match status" value="1"/>
</dbReference>
<evidence type="ECO:0000259" key="1">
    <source>
        <dbReference type="Pfam" id="PF09537"/>
    </source>
</evidence>
<organism evidence="2 3">
    <name type="scientific">Hanamia caeni</name>
    <dbReference type="NCBI Taxonomy" id="2294116"/>
    <lineage>
        <taxon>Bacteria</taxon>
        <taxon>Pseudomonadati</taxon>
        <taxon>Bacteroidota</taxon>
        <taxon>Chitinophagia</taxon>
        <taxon>Chitinophagales</taxon>
        <taxon>Chitinophagaceae</taxon>
        <taxon>Hanamia</taxon>
    </lineage>
</organism>
<protein>
    <submittedName>
        <fullName evidence="2">PA2169 family four-helix-bundle protein</fullName>
    </submittedName>
</protein>
<dbReference type="Pfam" id="PF09537">
    <property type="entry name" value="DUF2383"/>
    <property type="match status" value="1"/>
</dbReference>
<comment type="caution">
    <text evidence="2">The sequence shown here is derived from an EMBL/GenBank/DDBJ whole genome shotgun (WGS) entry which is preliminary data.</text>
</comment>
<dbReference type="Gene3D" id="1.20.1260.10">
    <property type="match status" value="1"/>
</dbReference>
<dbReference type="RefSeq" id="WP_123121558.1">
    <property type="nucleotide sequence ID" value="NZ_RJJR01000013.1"/>
</dbReference>
<dbReference type="Proteomes" id="UP000267223">
    <property type="component" value="Unassembled WGS sequence"/>
</dbReference>
<evidence type="ECO:0000313" key="2">
    <source>
        <dbReference type="EMBL" id="RNI34499.1"/>
    </source>
</evidence>
<sequence>METTIEKTTEALNDLIIINNDRYEGYQKAMDQAKEADLKSLFSTFSNQSKSNNSVLRSLVPTEEAPARDETRLSGKFYRAWMDVKNAIDAGDRKKILSSCEYGEDVAKKAYENVLEDKSNLTPEAAATIKNQYDEILKAHNQVKALRDNA</sequence>
<dbReference type="InterPro" id="IPR011971">
    <property type="entry name" value="CHP02284"/>
</dbReference>
<reference evidence="2 3" key="1">
    <citation type="submission" date="2018-11" db="EMBL/GenBank/DDBJ databases">
        <title>Draft genome sequence of Ferruginibacter sp. BO-59.</title>
        <authorList>
            <person name="Im W.T."/>
        </authorList>
    </citation>
    <scope>NUCLEOTIDE SEQUENCE [LARGE SCALE GENOMIC DNA]</scope>
    <source>
        <strain evidence="2 3">BO-59</strain>
    </source>
</reference>